<reference evidence="1" key="1">
    <citation type="submission" date="2023-04" db="EMBL/GenBank/DDBJ databases">
        <title>Characterization and genome study of newly isolated Alicyclobacillus-specific phaga.</title>
        <authorList>
            <person name="Shymialevich D."/>
            <person name="Wojcicki M."/>
            <person name="Srednicka P."/>
            <person name="Swider O."/>
        </authorList>
    </citation>
    <scope>NUCLEOTIDE SEQUENCE</scope>
</reference>
<proteinExistence type="predicted"/>
<organism evidence="1">
    <name type="scientific">Alicyclobacillus phage KKP_3916</name>
    <dbReference type="NCBI Taxonomy" id="3040651"/>
    <lineage>
        <taxon>Viruses</taxon>
        <taxon>Duplodnaviria</taxon>
        <taxon>Heunggongvirae</taxon>
        <taxon>Uroviricota</taxon>
        <taxon>Caudoviricetes</taxon>
    </lineage>
</organism>
<evidence type="ECO:0000313" key="1">
    <source>
        <dbReference type="EMBL" id="WJJ55278.1"/>
    </source>
</evidence>
<accession>A0AAT9V7M6</accession>
<sequence length="141" mass="16830">MKIRNFELKDFGDFLLSEELVGKKSRFRSRFVKLANEQLALIDSERIDLLKQYAKKDENKQPVLEDDGNSYKMEESDRNEFLNEYYNLMNEEFVVEENEANKEMLLVIKDVVLNTERSFSGQQAMQYDRWCEIVESMYPES</sequence>
<protein>
    <submittedName>
        <fullName evidence="1">Uncharacterized protein</fullName>
    </submittedName>
</protein>
<name>A0AAT9V7M6_9CAUD</name>
<gene>
    <name evidence="1" type="ORF">QB910_000034</name>
</gene>
<dbReference type="EMBL" id="OQ846916">
    <property type="protein sequence ID" value="WJJ55278.1"/>
    <property type="molecule type" value="Genomic_DNA"/>
</dbReference>